<dbReference type="EMBL" id="HACA01029240">
    <property type="protein sequence ID" value="CDW46601.1"/>
    <property type="molecule type" value="Transcribed_RNA"/>
</dbReference>
<feature type="non-terminal residue" evidence="1">
    <location>
        <position position="1"/>
    </location>
</feature>
<reference evidence="1" key="1">
    <citation type="submission" date="2014-05" db="EMBL/GenBank/DDBJ databases">
        <authorList>
            <person name="Chronopoulou M."/>
        </authorList>
    </citation>
    <scope>NUCLEOTIDE SEQUENCE</scope>
    <source>
        <tissue evidence="1">Whole organism</tissue>
    </source>
</reference>
<feature type="non-terminal residue" evidence="1">
    <location>
        <position position="53"/>
    </location>
</feature>
<evidence type="ECO:0000313" key="1">
    <source>
        <dbReference type="EMBL" id="CDW46601.1"/>
    </source>
</evidence>
<name>A0A0K2V9J5_LEPSM</name>
<protein>
    <submittedName>
        <fullName evidence="1">Uncharacterized protein</fullName>
    </submittedName>
</protein>
<sequence>SYIYPLISLKKRKRLPKLPGILRNTLQALYQGSISKFTQLFHILLCFYYIYWL</sequence>
<organism evidence="1">
    <name type="scientific">Lepeophtheirus salmonis</name>
    <name type="common">Salmon louse</name>
    <name type="synonym">Caligus salmonis</name>
    <dbReference type="NCBI Taxonomy" id="72036"/>
    <lineage>
        <taxon>Eukaryota</taxon>
        <taxon>Metazoa</taxon>
        <taxon>Ecdysozoa</taxon>
        <taxon>Arthropoda</taxon>
        <taxon>Crustacea</taxon>
        <taxon>Multicrustacea</taxon>
        <taxon>Hexanauplia</taxon>
        <taxon>Copepoda</taxon>
        <taxon>Siphonostomatoida</taxon>
        <taxon>Caligidae</taxon>
        <taxon>Lepeophtheirus</taxon>
    </lineage>
</organism>
<accession>A0A0K2V9J5</accession>
<dbReference type="AlphaFoldDB" id="A0A0K2V9J5"/>
<proteinExistence type="predicted"/>